<proteinExistence type="predicted"/>
<dbReference type="EMBL" id="JANRMS010000333">
    <property type="protein sequence ID" value="KAJ3541752.1"/>
    <property type="molecule type" value="Genomic_DNA"/>
</dbReference>
<reference evidence="1" key="1">
    <citation type="submission" date="2022-08" db="EMBL/GenBank/DDBJ databases">
        <title>Genome Sequence of Fusarium decemcellulare.</title>
        <authorList>
            <person name="Buettner E."/>
        </authorList>
    </citation>
    <scope>NUCLEOTIDE SEQUENCE</scope>
    <source>
        <strain evidence="1">Babe19</strain>
    </source>
</reference>
<organism evidence="1 2">
    <name type="scientific">Fusarium decemcellulare</name>
    <dbReference type="NCBI Taxonomy" id="57161"/>
    <lineage>
        <taxon>Eukaryota</taxon>
        <taxon>Fungi</taxon>
        <taxon>Dikarya</taxon>
        <taxon>Ascomycota</taxon>
        <taxon>Pezizomycotina</taxon>
        <taxon>Sordariomycetes</taxon>
        <taxon>Hypocreomycetidae</taxon>
        <taxon>Hypocreales</taxon>
        <taxon>Nectriaceae</taxon>
        <taxon>Fusarium</taxon>
        <taxon>Fusarium decemcellulare species complex</taxon>
    </lineage>
</organism>
<gene>
    <name evidence="1" type="ORF">NM208_g4460</name>
</gene>
<evidence type="ECO:0000313" key="1">
    <source>
        <dbReference type="EMBL" id="KAJ3541752.1"/>
    </source>
</evidence>
<protein>
    <submittedName>
        <fullName evidence="1">Uncharacterized protein</fullName>
    </submittedName>
</protein>
<comment type="caution">
    <text evidence="1">The sequence shown here is derived from an EMBL/GenBank/DDBJ whole genome shotgun (WGS) entry which is preliminary data.</text>
</comment>
<dbReference type="Proteomes" id="UP001148629">
    <property type="component" value="Unassembled WGS sequence"/>
</dbReference>
<sequence length="988" mass="112631">MSSSSEKRRPSSRKPAERKKAQNRAAQRSFREKQQAYIQYLESVADTLKTSQDGSGPEDRYDRLLKIHMDLLEDHRRLHDAFIVLRQKLTSIGENALATAGERRLLSPTGSWDNIRFRRRQLRRRTNNTQGLGYLSKMPPVQPNIHEPEETHMAGLASPFLFNSDMSSLTHLLQDPIPPPSLGPGGDLHHGLALNTIPIVASKTLFADKVEAACKKYMSSTFEPGSDLATTVDRLASAAIHLIGDRSGLMAFMYGTNFYECLEQVLRWRLCNTPETRASVLDMFKPTPLQYTSTDHPIIIDFITWPAIRDQLILHRQSLDLDALCRDLTLHTVVEDADKCVAVRVYEFMLKEMSNEAPPQSCLDSSGWAYLQLDMDSPYQASVDPAEDMILHELQCRLGTAPYNTPSMPNPAWLDLQSAELGGRNPLRRSVYQLQKWKLDPDFAWKWPVDDSCHPPMIKLNPVLTRGAPNTVKMTISAFVEKLQNGHFGVPTVAILGLTIVAYLVLRCFYNYFFHPLSIYPGPKLAAVSELWYARHWLSKRWAFTLLDVSQKYGDVIRIAPNELFFTSVKAFEDIYGHANHQKGRKPFLKSEFYDNPDEMSPLGAERDPVRHRETRKLLAHSFSESALSQQVQYIMCHVDLFMKQLAKHGQDPKGVNVDEWFNWLTFDIIGDLAFGESFHAVEEIKSNPAITALMNVLFTGSVVNIFRRLPILLPFAPFILPISKLKKERAMHQDYARELMQRRISKGNDRPDFFGHLLQDEATRPSEEFLRTNASSLLIAGSETTATALVGMTYFLLERLECLVALQGEVRSAFQTQQEVNESSTRDLPYVNAVIKEALRIFVPLPINVPRVSPGGFVDGRYIPAGTIVSCHQYSLGHSPEYFSDPESFHPERWLPENHPLYNRRYANDNLEASKPFLIGPRTCLGKNLAYLEMRIILSKLILLFDWEPLQTLGPGTEVDWYRDVRVQFLWAKPELRIRYVPRMALQ</sequence>
<keyword evidence="2" id="KW-1185">Reference proteome</keyword>
<name>A0ACC1SKR5_9HYPO</name>
<accession>A0ACC1SKR5</accession>
<evidence type="ECO:0000313" key="2">
    <source>
        <dbReference type="Proteomes" id="UP001148629"/>
    </source>
</evidence>